<name>A0A160MIA1_9BACI</name>
<accession>A0A160MIA1</accession>
<reference evidence="1 2" key="1">
    <citation type="submission" date="2016-04" db="EMBL/GenBank/DDBJ databases">
        <title>Complete genome sequence of Bacillus oceanisediminis strain 2691.</title>
        <authorList>
            <person name="Jeong H."/>
            <person name="Kim H.J."/>
            <person name="Lee D.-W."/>
        </authorList>
    </citation>
    <scope>NUCLEOTIDE SEQUENCE [LARGE SCALE GENOMIC DNA]</scope>
    <source>
        <strain evidence="1 2">2691</strain>
        <plasmid evidence="2">pbo1</plasmid>
    </source>
</reference>
<protein>
    <submittedName>
        <fullName evidence="1">Uncharacterized protein</fullName>
    </submittedName>
</protein>
<keyword evidence="1" id="KW-0614">Plasmid</keyword>
<dbReference type="Proteomes" id="UP000077856">
    <property type="component" value="Plasmid pBO1"/>
</dbReference>
<evidence type="ECO:0000313" key="2">
    <source>
        <dbReference type="Proteomes" id="UP000077856"/>
    </source>
</evidence>
<dbReference type="AlphaFoldDB" id="A0A160MIA1"/>
<dbReference type="KEGG" id="bon:A361_27370"/>
<geneLocation type="plasmid" evidence="2">
    <name>pbo1</name>
</geneLocation>
<dbReference type="EMBL" id="CP015507">
    <property type="protein sequence ID" value="AND42903.1"/>
    <property type="molecule type" value="Genomic_DNA"/>
</dbReference>
<organism evidence="1 2">
    <name type="scientific">Cytobacillus oceanisediminis 2691</name>
    <dbReference type="NCBI Taxonomy" id="1196031"/>
    <lineage>
        <taxon>Bacteria</taxon>
        <taxon>Bacillati</taxon>
        <taxon>Bacillota</taxon>
        <taxon>Bacilli</taxon>
        <taxon>Bacillales</taxon>
        <taxon>Bacillaceae</taxon>
        <taxon>Cytobacillus</taxon>
    </lineage>
</organism>
<proteinExistence type="predicted"/>
<evidence type="ECO:0000313" key="1">
    <source>
        <dbReference type="EMBL" id="AND42903.1"/>
    </source>
</evidence>
<sequence length="74" mass="8417">MNVRRCSSRTAGDKGKHLADKEVLFYVTEVATRGEGIYGHVIRKDSGELCKTRAHIRDCEFLNTTFKWENGILS</sequence>
<gene>
    <name evidence="1" type="ORF">A361_27370</name>
</gene>